<sequence>MTDITLPPDGAGDRIEPVDINQEMQSSYIDYAMSVIVGRALPEVRDGLKPVHRRILYAMYDNGHRPDRSYVKSARPVSETMGNYHPHGDTAIYDTLVRLAQPWTMRYPLVDGQGNFGSRGNDGAAAMRYTECRLTPLAMEMLREIDHETVDFIPNYDGKTQEPVVLPSRVPHLLMNGSNGIAVGMATNIPPHNLTELAEAVYWALDNHEAAEEATLAACMERIKGPDFPTSGLIVGTQGIHDAYTTGRGSIKMRGVVEIEEDARGRTTIVITELPYQVNTDNFINAIAEQVKDGRIAGVSDIHDESSDRVGLRIVVTVKRDAVAKVVLNNLYKHTQLQTSFGANMLSIVDGVPRTLRLDQMIRLYVNHQLDVIIRRTRYLLRKAEERAHILRGLVKALDALDEVIALIRRSANTETARTGLMELLDIDEIQATAILDMQLRRLSALERQKIVDELAKLEAEIADLKDILDKPERQRAIVRDELAEIVEKYGDDRRTQIVAADGDVADEDLIAREDVVVTITETGYAKRTKTDLYRSQKRGGKGVQGAGLKQDDIVKHFFVTSTHDWLLFFTNKGRVYRAKAYELPEANRTARGQHVANLLAFQPDEKIAQIIRIKSYEDAPYLVLATKNGLVKKSRLSDFDSNRSGGIVAVNLRDNDELVGAVLCSADDDLLLVSAQGQSIRFSATDEALRPMGRATSGVQGMRFNAEDELLSLNVVRAGTYLLVATSGGYAKRTAIEEYTAQGRGGKGVLTIQYDTRRGTLVGALIVDDDDELYAITSSGGVIRTAARQVRKAGRQTKGVRLMNLAEGDTLLAIARNADEPEQIDGVSGSSEQ</sequence>
<dbReference type="Pfam" id="PF03989">
    <property type="entry name" value="DNA_gyraseA_C"/>
    <property type="match status" value="6"/>
</dbReference>
<dbReference type="Gene3D" id="3.90.199.10">
    <property type="entry name" value="Topoisomerase II, domain 5"/>
    <property type="match status" value="1"/>
</dbReference>
<comment type="subcellular location">
    <subcellularLocation>
        <location evidence="2 10">Cytoplasm</location>
    </subcellularLocation>
</comment>
<dbReference type="SUPFAM" id="SSF101904">
    <property type="entry name" value="GyrA/ParC C-terminal domain-like"/>
    <property type="match status" value="1"/>
</dbReference>
<comment type="similarity">
    <text evidence="3 10">Belongs to the type II topoisomerase GyrA/ParC subunit family.</text>
</comment>
<comment type="miscellaneous">
    <text evidence="10">Few gyrases are as efficient as E.coli at forming negative supercoils. Not all organisms have 2 type II topoisomerases; in organisms with a single type II topoisomerase this enzyme also has to decatenate newly replicated chromosomes.</text>
</comment>
<gene>
    <name evidence="10" type="primary">gyrA</name>
    <name evidence="14" type="ORF">B0T46_09115</name>
</gene>
<dbReference type="GO" id="GO:0009330">
    <property type="term" value="C:DNA topoisomerase type II (double strand cut, ATP-hydrolyzing) complex"/>
    <property type="evidence" value="ECO:0007669"/>
    <property type="project" value="TreeGrafter"/>
</dbReference>
<evidence type="ECO:0000259" key="13">
    <source>
        <dbReference type="PROSITE" id="PS52040"/>
    </source>
</evidence>
<dbReference type="HAMAP" id="MF_01897">
    <property type="entry name" value="GyrA"/>
    <property type="match status" value="1"/>
</dbReference>
<keyword evidence="5 10" id="KW-0547">Nucleotide-binding</keyword>
<keyword evidence="7 10" id="KW-0799">Topoisomerase</keyword>
<dbReference type="SUPFAM" id="SSF56719">
    <property type="entry name" value="Type II DNA topoisomerase"/>
    <property type="match status" value="1"/>
</dbReference>
<dbReference type="FunFam" id="2.120.10.90:FF:000001">
    <property type="entry name" value="DNA gyrase subunit A"/>
    <property type="match status" value="1"/>
</dbReference>
<evidence type="ECO:0000256" key="7">
    <source>
        <dbReference type="ARBA" id="ARBA00023029"/>
    </source>
</evidence>
<dbReference type="FunFam" id="3.30.1360.40:FF:000008">
    <property type="entry name" value="DNA topoisomerase (ATP-hydrolyzing)"/>
    <property type="match status" value="1"/>
</dbReference>
<dbReference type="Gene3D" id="1.10.268.10">
    <property type="entry name" value="Topoisomerase, domain 3"/>
    <property type="match status" value="1"/>
</dbReference>
<keyword evidence="9 10" id="KW-0413">Isomerase</keyword>
<keyword evidence="6 10" id="KW-0067">ATP-binding</keyword>
<evidence type="ECO:0000256" key="2">
    <source>
        <dbReference type="ARBA" id="ARBA00004496"/>
    </source>
</evidence>
<dbReference type="GO" id="GO:0005737">
    <property type="term" value="C:cytoplasm"/>
    <property type="evidence" value="ECO:0007669"/>
    <property type="project" value="UniProtKB-SubCell"/>
</dbReference>
<dbReference type="EMBL" id="MUMY01000006">
    <property type="protein sequence ID" value="ONM49081.1"/>
    <property type="molecule type" value="Genomic_DNA"/>
</dbReference>
<dbReference type="GO" id="GO:0003677">
    <property type="term" value="F:DNA binding"/>
    <property type="evidence" value="ECO:0007669"/>
    <property type="project" value="UniProtKB-UniRule"/>
</dbReference>
<dbReference type="InterPro" id="IPR006691">
    <property type="entry name" value="GyrA/parC_rep"/>
</dbReference>
<feature type="domain" description="Topo IIA-type catalytic" evidence="13">
    <location>
        <begin position="41"/>
        <end position="510"/>
    </location>
</feature>
<proteinExistence type="inferred from homology"/>
<dbReference type="SMART" id="SM00434">
    <property type="entry name" value="TOP4c"/>
    <property type="match status" value="1"/>
</dbReference>
<dbReference type="GO" id="GO:0005524">
    <property type="term" value="F:ATP binding"/>
    <property type="evidence" value="ECO:0007669"/>
    <property type="project" value="UniProtKB-UniRule"/>
</dbReference>
<comment type="function">
    <text evidence="10">A type II topoisomerase that negatively supercoils closed circular double-stranded (ds) DNA in an ATP-dependent manner to modulate DNA topology and maintain chromosomes in an underwound state. Negative supercoiling favors strand separation, and DNA replication, transcription, recombination and repair, all of which involve strand separation. Also able to catalyze the interconversion of other topological isomers of dsDNA rings, including catenanes and knotted rings. Type II topoisomerases break and join 2 DNA strands simultaneously in an ATP-dependent manner.</text>
</comment>
<dbReference type="STRING" id="1538463.B0T36_16285"/>
<feature type="short sequence motif" description="GyrA-box" evidence="10">
    <location>
        <begin position="537"/>
        <end position="543"/>
    </location>
</feature>
<dbReference type="GO" id="GO:0006265">
    <property type="term" value="P:DNA topological change"/>
    <property type="evidence" value="ECO:0007669"/>
    <property type="project" value="UniProtKB-UniRule"/>
</dbReference>
<dbReference type="NCBIfam" id="NF004043">
    <property type="entry name" value="PRK05560.1"/>
    <property type="match status" value="1"/>
</dbReference>
<dbReference type="PANTHER" id="PTHR43493">
    <property type="entry name" value="DNA GYRASE/TOPOISOMERASE SUBUNIT A"/>
    <property type="match status" value="1"/>
</dbReference>
<dbReference type="RefSeq" id="WP_077116082.1">
    <property type="nucleotide sequence ID" value="NZ_LOKT01000010.1"/>
</dbReference>
<evidence type="ECO:0000256" key="8">
    <source>
        <dbReference type="ARBA" id="ARBA00023125"/>
    </source>
</evidence>
<keyword evidence="15" id="KW-1185">Reference proteome</keyword>
<dbReference type="AlphaFoldDB" id="A0A1W0BB29"/>
<dbReference type="InterPro" id="IPR013760">
    <property type="entry name" value="Topo_IIA-like_dom_sf"/>
</dbReference>
<evidence type="ECO:0000256" key="3">
    <source>
        <dbReference type="ARBA" id="ARBA00008263"/>
    </source>
</evidence>
<dbReference type="InterPro" id="IPR005743">
    <property type="entry name" value="GyrA"/>
</dbReference>
<name>A0A1W0BB29_9NOCA</name>
<dbReference type="InterPro" id="IPR013758">
    <property type="entry name" value="Topo_IIA_A/C_ab"/>
</dbReference>
<dbReference type="InterPro" id="IPR050220">
    <property type="entry name" value="Type_II_DNA_Topoisomerases"/>
</dbReference>
<evidence type="ECO:0000313" key="15">
    <source>
        <dbReference type="Proteomes" id="UP000188836"/>
    </source>
</evidence>
<reference evidence="14 15" key="1">
    <citation type="journal article" date="2016" name="Antonie Van Leeuwenhoek">
        <title>Nocardia donostiensis sp. nov., isolated from human respiratory specimens.</title>
        <authorList>
            <person name="Ercibengoa M."/>
            <person name="Bell M."/>
            <person name="Marimon J.M."/>
            <person name="Humrighouse B."/>
            <person name="Klenk H.P."/>
            <person name="Potter G."/>
            <person name="Perez-Trallero E."/>
        </authorList>
    </citation>
    <scope>NUCLEOTIDE SEQUENCE [LARGE SCALE GENOMIC DNA]</scope>
    <source>
        <strain evidence="14 15">X1655</strain>
    </source>
</reference>
<comment type="subunit">
    <text evidence="10">Heterotetramer, composed of two GyrA and two GyrB chains. In the heterotetramer, GyrA contains the active site tyrosine that forms a transient covalent intermediate with DNA, while GyrB binds cofactors and catalyzes ATP hydrolysis.</text>
</comment>
<keyword evidence="12" id="KW-0175">Coiled coil</keyword>
<dbReference type="OrthoDB" id="9806486at2"/>
<comment type="catalytic activity">
    <reaction evidence="1 10 11">
        <text>ATP-dependent breakage, passage and rejoining of double-stranded DNA.</text>
        <dbReference type="EC" id="5.6.2.2"/>
    </reaction>
</comment>
<dbReference type="InterPro" id="IPR035516">
    <property type="entry name" value="Gyrase/topoIV_suA_C"/>
</dbReference>
<dbReference type="FunFam" id="1.10.268.10:FF:000001">
    <property type="entry name" value="DNA gyrase subunit A"/>
    <property type="match status" value="1"/>
</dbReference>
<dbReference type="Proteomes" id="UP000188836">
    <property type="component" value="Unassembled WGS sequence"/>
</dbReference>
<evidence type="ECO:0000256" key="12">
    <source>
        <dbReference type="SAM" id="Coils"/>
    </source>
</evidence>
<feature type="coiled-coil region" evidence="12">
    <location>
        <begin position="448"/>
        <end position="475"/>
    </location>
</feature>
<dbReference type="PANTHER" id="PTHR43493:SF5">
    <property type="entry name" value="DNA GYRASE SUBUNIT A, CHLOROPLASTIC_MITOCHONDRIAL"/>
    <property type="match status" value="1"/>
</dbReference>
<feature type="active site" description="O-(5'-phospho-DNA)-tyrosine intermediate" evidence="10 11">
    <location>
        <position position="129"/>
    </location>
</feature>
<dbReference type="GO" id="GO:0005694">
    <property type="term" value="C:chromosome"/>
    <property type="evidence" value="ECO:0007669"/>
    <property type="project" value="InterPro"/>
</dbReference>
<dbReference type="Gene3D" id="3.30.1360.40">
    <property type="match status" value="1"/>
</dbReference>
<evidence type="ECO:0000313" key="14">
    <source>
        <dbReference type="EMBL" id="ONM49081.1"/>
    </source>
</evidence>
<dbReference type="NCBIfam" id="NF004044">
    <property type="entry name" value="PRK05561.1"/>
    <property type="match status" value="1"/>
</dbReference>
<dbReference type="CDD" id="cd00187">
    <property type="entry name" value="TOP4c"/>
    <property type="match status" value="1"/>
</dbReference>
<dbReference type="Gene3D" id="2.120.10.90">
    <property type="entry name" value="DNA gyrase/topoisomerase IV, subunit A, C-terminal"/>
    <property type="match status" value="1"/>
</dbReference>
<comment type="caution">
    <text evidence="14">The sequence shown here is derived from an EMBL/GenBank/DDBJ whole genome shotgun (WGS) entry which is preliminary data.</text>
</comment>
<dbReference type="Pfam" id="PF00521">
    <property type="entry name" value="DNA_topoisoIV"/>
    <property type="match status" value="1"/>
</dbReference>
<evidence type="ECO:0000256" key="10">
    <source>
        <dbReference type="HAMAP-Rule" id="MF_01897"/>
    </source>
</evidence>
<organism evidence="14 15">
    <name type="scientific">Nocardia donostiensis</name>
    <dbReference type="NCBI Taxonomy" id="1538463"/>
    <lineage>
        <taxon>Bacteria</taxon>
        <taxon>Bacillati</taxon>
        <taxon>Actinomycetota</taxon>
        <taxon>Actinomycetes</taxon>
        <taxon>Mycobacteriales</taxon>
        <taxon>Nocardiaceae</taxon>
        <taxon>Nocardia</taxon>
    </lineage>
</organism>
<keyword evidence="8 10" id="KW-0238">DNA-binding</keyword>
<dbReference type="EC" id="5.6.2.2" evidence="10"/>
<dbReference type="NCBIfam" id="TIGR01063">
    <property type="entry name" value="gyrA"/>
    <property type="match status" value="1"/>
</dbReference>
<evidence type="ECO:0000256" key="11">
    <source>
        <dbReference type="PROSITE-ProRule" id="PRU01384"/>
    </source>
</evidence>
<keyword evidence="4 10" id="KW-0963">Cytoplasm</keyword>
<dbReference type="PROSITE" id="PS52040">
    <property type="entry name" value="TOPO_IIA"/>
    <property type="match status" value="1"/>
</dbReference>
<evidence type="ECO:0000256" key="4">
    <source>
        <dbReference type="ARBA" id="ARBA00022490"/>
    </source>
</evidence>
<evidence type="ECO:0000256" key="9">
    <source>
        <dbReference type="ARBA" id="ARBA00023235"/>
    </source>
</evidence>
<protein>
    <recommendedName>
        <fullName evidence="10">DNA gyrase subunit A</fullName>
        <ecNumber evidence="10">5.6.2.2</ecNumber>
    </recommendedName>
</protein>
<dbReference type="InterPro" id="IPR002205">
    <property type="entry name" value="Topo_IIA_dom_A"/>
</dbReference>
<evidence type="ECO:0000256" key="5">
    <source>
        <dbReference type="ARBA" id="ARBA00022741"/>
    </source>
</evidence>
<dbReference type="GO" id="GO:0034335">
    <property type="term" value="F:DNA negative supercoiling activity"/>
    <property type="evidence" value="ECO:0007669"/>
    <property type="project" value="UniProtKB-ARBA"/>
</dbReference>
<evidence type="ECO:0000256" key="6">
    <source>
        <dbReference type="ARBA" id="ARBA00022840"/>
    </source>
</evidence>
<accession>A0A1W0BB29</accession>
<dbReference type="GO" id="GO:0006261">
    <property type="term" value="P:DNA-templated DNA replication"/>
    <property type="evidence" value="ECO:0007669"/>
    <property type="project" value="UniProtKB-UniRule"/>
</dbReference>
<dbReference type="InterPro" id="IPR013757">
    <property type="entry name" value="Topo_IIA_A_a_sf"/>
</dbReference>
<evidence type="ECO:0000256" key="1">
    <source>
        <dbReference type="ARBA" id="ARBA00000185"/>
    </source>
</evidence>